<dbReference type="InterPro" id="IPR051910">
    <property type="entry name" value="ComF/GntX_DNA_util-trans"/>
</dbReference>
<dbReference type="SUPFAM" id="SSF53271">
    <property type="entry name" value="PRTase-like"/>
    <property type="match status" value="1"/>
</dbReference>
<dbReference type="PANTHER" id="PTHR47505:SF1">
    <property type="entry name" value="DNA UTILIZATION PROTEIN YHGH"/>
    <property type="match status" value="1"/>
</dbReference>
<dbReference type="InterPro" id="IPR000836">
    <property type="entry name" value="PRTase_dom"/>
</dbReference>
<dbReference type="EMBL" id="CP065321">
    <property type="protein sequence ID" value="QQR31070.1"/>
    <property type="molecule type" value="Genomic_DNA"/>
</dbReference>
<evidence type="ECO:0000313" key="4">
    <source>
        <dbReference type="Proteomes" id="UP000196710"/>
    </source>
</evidence>
<dbReference type="Proteomes" id="UP000596035">
    <property type="component" value="Chromosome"/>
</dbReference>
<evidence type="ECO:0000313" key="3">
    <source>
        <dbReference type="EMBL" id="QQR31070.1"/>
    </source>
</evidence>
<proteinExistence type="inferred from homology"/>
<protein>
    <submittedName>
        <fullName evidence="3">ComF family protein</fullName>
    </submittedName>
</protein>
<dbReference type="CDD" id="cd06223">
    <property type="entry name" value="PRTases_typeI"/>
    <property type="match status" value="1"/>
</dbReference>
<organism evidence="3 5">
    <name type="scientific">Acutalibacter muris</name>
    <dbReference type="NCBI Taxonomy" id="1796620"/>
    <lineage>
        <taxon>Bacteria</taxon>
        <taxon>Bacillati</taxon>
        <taxon>Bacillota</taxon>
        <taxon>Clostridia</taxon>
        <taxon>Eubacteriales</taxon>
        <taxon>Acutalibacteraceae</taxon>
        <taxon>Acutalibacter</taxon>
    </lineage>
</organism>
<dbReference type="KEGG" id="amur:ADH66_14760"/>
<reference evidence="2" key="1">
    <citation type="journal article" date="2017" name="Genome Announc.">
        <title>High-Quality Whole-Genome Sequences of the Oligo-Mouse-Microbiota Bacterial Community.</title>
        <authorList>
            <person name="Garzetti D."/>
            <person name="Brugiroux S."/>
            <person name="Bunk B."/>
            <person name="Pukall R."/>
            <person name="McCoy K.D."/>
            <person name="Macpherson A.J."/>
            <person name="Stecher B."/>
        </authorList>
    </citation>
    <scope>NUCLEOTIDE SEQUENCE</scope>
    <source>
        <strain evidence="2">KB18</strain>
    </source>
</reference>
<dbReference type="Gene3D" id="3.40.50.2020">
    <property type="match status" value="1"/>
</dbReference>
<reference evidence="3 5" key="3">
    <citation type="submission" date="2020-11" db="EMBL/GenBank/DDBJ databases">
        <title>Closed and high quality bacterial genomes of the OMM12 community.</title>
        <authorList>
            <person name="Marbouty M."/>
            <person name="Lamy-Besnier Q."/>
            <person name="Debarbieux L."/>
            <person name="Koszul R."/>
        </authorList>
    </citation>
    <scope>NUCLEOTIDE SEQUENCE [LARGE SCALE GENOMIC DNA]</scope>
    <source>
        <strain evidence="3 5">KB18</strain>
    </source>
</reference>
<dbReference type="EMBL" id="CP021422">
    <property type="protein sequence ID" value="ASB41803.1"/>
    <property type="molecule type" value="Genomic_DNA"/>
</dbReference>
<name>A0A1Z2XTP3_9FIRM</name>
<reference evidence="4" key="2">
    <citation type="submission" date="2017-05" db="EMBL/GenBank/DDBJ databases">
        <title>Improved OligoMM genomes.</title>
        <authorList>
            <person name="Garzetti D."/>
        </authorList>
    </citation>
    <scope>NUCLEOTIDE SEQUENCE [LARGE SCALE GENOMIC DNA]</scope>
    <source>
        <strain evidence="4">KB18</strain>
    </source>
</reference>
<sequence>MAVEIHPIQIWGNWDLGFSLDVHVVKSIPLGEDDYGHQQFSNTRSAIGELLYQFKYKQRYDYLQEIVDTIISFLDTHSEMKGVNTILPVPPTKNRGYQPTFEIADKLATELNIFCCCDVLENVSQVEAKGLSFDEKKKLNGSIIKRKMATRRHNTLLIDDLYDTGTTLNQCVNALRQDPLIDKIYVLTVTKTKNQ</sequence>
<evidence type="ECO:0000313" key="5">
    <source>
        <dbReference type="Proteomes" id="UP000596035"/>
    </source>
</evidence>
<evidence type="ECO:0000256" key="1">
    <source>
        <dbReference type="ARBA" id="ARBA00008007"/>
    </source>
</evidence>
<dbReference type="RefSeq" id="WP_066539200.1">
    <property type="nucleotide sequence ID" value="NZ_CP021422.1"/>
</dbReference>
<accession>A0A1Z2XTP3</accession>
<dbReference type="PANTHER" id="PTHR47505">
    <property type="entry name" value="DNA UTILIZATION PROTEIN YHGH"/>
    <property type="match status" value="1"/>
</dbReference>
<dbReference type="InterPro" id="IPR029057">
    <property type="entry name" value="PRTase-like"/>
</dbReference>
<dbReference type="AlphaFoldDB" id="A0A1Z2XTP3"/>
<dbReference type="Proteomes" id="UP000196710">
    <property type="component" value="Chromosome"/>
</dbReference>
<gene>
    <name evidence="2" type="ORF">ADH66_14760</name>
    <name evidence="3" type="ORF">I5Q82_05140</name>
</gene>
<evidence type="ECO:0000313" key="2">
    <source>
        <dbReference type="EMBL" id="ASB41803.1"/>
    </source>
</evidence>
<comment type="similarity">
    <text evidence="1">Belongs to the ComF/GntX family.</text>
</comment>
<keyword evidence="4" id="KW-1185">Reference proteome</keyword>